<dbReference type="GO" id="GO:0005829">
    <property type="term" value="C:cytosol"/>
    <property type="evidence" value="ECO:0007669"/>
    <property type="project" value="TreeGrafter"/>
</dbReference>
<dbReference type="InterPro" id="IPR039430">
    <property type="entry name" value="Thymidylate_kin-like_dom"/>
</dbReference>
<dbReference type="CDD" id="cd01672">
    <property type="entry name" value="TMPK"/>
    <property type="match status" value="1"/>
</dbReference>
<dbReference type="AlphaFoldDB" id="A0AAN0RDE2"/>
<evidence type="ECO:0000256" key="6">
    <source>
        <dbReference type="ARBA" id="ARBA00022741"/>
    </source>
</evidence>
<keyword evidence="4 12" id="KW-0808">Transferase</keyword>
<evidence type="ECO:0000256" key="5">
    <source>
        <dbReference type="ARBA" id="ARBA00022727"/>
    </source>
</evidence>
<evidence type="ECO:0000313" key="15">
    <source>
        <dbReference type="Proteomes" id="UP000019438"/>
    </source>
</evidence>
<dbReference type="EMBL" id="CP003181">
    <property type="protein sequence ID" value="AHJ62890.1"/>
    <property type="molecule type" value="Genomic_DNA"/>
</dbReference>
<reference evidence="15" key="1">
    <citation type="submission" date="2012-06" db="EMBL/GenBank/DDBJ databases">
        <title>Genome analysis of multiple Granulibacter bethesdensis isolates demonstrates substantial genome diversity.</title>
        <authorList>
            <person name="Greenberg D.E."/>
            <person name="Porcella S.F."/>
            <person name="Zarember K."/>
            <person name="Zelazny A.M."/>
            <person name="Bruno D."/>
            <person name="Martens C."/>
            <person name="Barbian K.D."/>
            <person name="Jaske E."/>
            <person name="Holland S.M."/>
        </authorList>
    </citation>
    <scope>NUCLEOTIDE SEQUENCE [LARGE SCALE GENOMIC DNA]</scope>
    <source>
        <strain evidence="15">CGDNIH3</strain>
    </source>
</reference>
<evidence type="ECO:0000256" key="11">
    <source>
        <dbReference type="ARBA" id="ARBA00057735"/>
    </source>
</evidence>
<dbReference type="KEGG" id="gbc:GbCGDNIH3_1075"/>
<evidence type="ECO:0000256" key="7">
    <source>
        <dbReference type="ARBA" id="ARBA00022777"/>
    </source>
</evidence>
<comment type="function">
    <text evidence="11 12">Phosphorylation of dTMP to form dTDP in both de novo and salvage pathways of dTTP synthesis.</text>
</comment>
<feature type="domain" description="Thymidylate kinase-like" evidence="13">
    <location>
        <begin position="41"/>
        <end position="228"/>
    </location>
</feature>
<dbReference type="NCBIfam" id="TIGR00041">
    <property type="entry name" value="DTMP_kinase"/>
    <property type="match status" value="1"/>
</dbReference>
<dbReference type="InterPro" id="IPR018094">
    <property type="entry name" value="Thymidylate_kinase"/>
</dbReference>
<dbReference type="GO" id="GO:0005524">
    <property type="term" value="F:ATP binding"/>
    <property type="evidence" value="ECO:0007669"/>
    <property type="project" value="UniProtKB-UniRule"/>
</dbReference>
<dbReference type="Proteomes" id="UP000019438">
    <property type="component" value="Chromosome"/>
</dbReference>
<dbReference type="InterPro" id="IPR018095">
    <property type="entry name" value="Thymidylate_kin_CS"/>
</dbReference>
<sequence length="250" mass="26968">MAGLPVLILLSCRRLPVHIRLMPSTDALNRFSSSSGRFITLEGGEGAGKSTQTRALAEALESLGIRTLVTREPGGTEGAEQLRSLLLYGPDWDGLAETLLHFAARAQHVARTIRPALEQGIWVLCDRYYDSTMAYQGYCQGADRQRIAALSAWLGLDPEVTLVLDAPVEASVQRLATRSGTLTVADRYERLGKPFFEQVRAAFLDIAASSPQRCVVLDGIRPPAEVTRMALAALAEKLGDPRLAPAAGVA</sequence>
<gene>
    <name evidence="12" type="primary">tmk</name>
    <name evidence="14" type="ORF">GbCGDNIH3_1075</name>
</gene>
<evidence type="ECO:0000259" key="13">
    <source>
        <dbReference type="Pfam" id="PF02223"/>
    </source>
</evidence>
<dbReference type="SUPFAM" id="SSF52540">
    <property type="entry name" value="P-loop containing nucleoside triphosphate hydrolases"/>
    <property type="match status" value="1"/>
</dbReference>
<evidence type="ECO:0000313" key="14">
    <source>
        <dbReference type="EMBL" id="AHJ62890.1"/>
    </source>
</evidence>
<comment type="catalytic activity">
    <reaction evidence="10 12">
        <text>dTMP + ATP = dTDP + ADP</text>
        <dbReference type="Rhea" id="RHEA:13517"/>
        <dbReference type="ChEBI" id="CHEBI:30616"/>
        <dbReference type="ChEBI" id="CHEBI:58369"/>
        <dbReference type="ChEBI" id="CHEBI:63528"/>
        <dbReference type="ChEBI" id="CHEBI:456216"/>
        <dbReference type="EC" id="2.7.4.9"/>
    </reaction>
</comment>
<feature type="binding site" evidence="12">
    <location>
        <begin position="43"/>
        <end position="50"/>
    </location>
    <ligand>
        <name>ATP</name>
        <dbReference type="ChEBI" id="CHEBI:30616"/>
    </ligand>
</feature>
<evidence type="ECO:0000256" key="1">
    <source>
        <dbReference type="ARBA" id="ARBA00009776"/>
    </source>
</evidence>
<evidence type="ECO:0000256" key="9">
    <source>
        <dbReference type="ARBA" id="ARBA00029962"/>
    </source>
</evidence>
<dbReference type="Pfam" id="PF02223">
    <property type="entry name" value="Thymidylate_kin"/>
    <property type="match status" value="1"/>
</dbReference>
<dbReference type="PROSITE" id="PS01331">
    <property type="entry name" value="THYMIDYLATE_KINASE"/>
    <property type="match status" value="1"/>
</dbReference>
<dbReference type="GO" id="GO:0006235">
    <property type="term" value="P:dTTP biosynthetic process"/>
    <property type="evidence" value="ECO:0007669"/>
    <property type="project" value="UniProtKB-UniRule"/>
</dbReference>
<evidence type="ECO:0000256" key="8">
    <source>
        <dbReference type="ARBA" id="ARBA00022840"/>
    </source>
</evidence>
<keyword evidence="5 12" id="KW-0545">Nucleotide biosynthesis</keyword>
<dbReference type="Gene3D" id="3.40.50.300">
    <property type="entry name" value="P-loop containing nucleotide triphosphate hydrolases"/>
    <property type="match status" value="1"/>
</dbReference>
<evidence type="ECO:0000256" key="12">
    <source>
        <dbReference type="HAMAP-Rule" id="MF_00165"/>
    </source>
</evidence>
<keyword evidence="8 12" id="KW-0067">ATP-binding</keyword>
<dbReference type="GO" id="GO:0004798">
    <property type="term" value="F:dTMP kinase activity"/>
    <property type="evidence" value="ECO:0007669"/>
    <property type="project" value="UniProtKB-UniRule"/>
</dbReference>
<organism evidence="14 15">
    <name type="scientific">Granulibacter bethesdensis</name>
    <dbReference type="NCBI Taxonomy" id="364410"/>
    <lineage>
        <taxon>Bacteria</taxon>
        <taxon>Pseudomonadati</taxon>
        <taxon>Pseudomonadota</taxon>
        <taxon>Alphaproteobacteria</taxon>
        <taxon>Acetobacterales</taxon>
        <taxon>Acetobacteraceae</taxon>
        <taxon>Granulibacter</taxon>
    </lineage>
</organism>
<dbReference type="InterPro" id="IPR027417">
    <property type="entry name" value="P-loop_NTPase"/>
</dbReference>
<dbReference type="FunFam" id="3.40.50.300:FF:000225">
    <property type="entry name" value="Thymidylate kinase"/>
    <property type="match status" value="1"/>
</dbReference>
<dbReference type="HAMAP" id="MF_00165">
    <property type="entry name" value="Thymidylate_kinase"/>
    <property type="match status" value="1"/>
</dbReference>
<evidence type="ECO:0000256" key="3">
    <source>
        <dbReference type="ARBA" id="ARBA00017144"/>
    </source>
</evidence>
<dbReference type="EC" id="2.7.4.9" evidence="2 12"/>
<dbReference type="GO" id="GO:0006233">
    <property type="term" value="P:dTDP biosynthetic process"/>
    <property type="evidence" value="ECO:0007669"/>
    <property type="project" value="InterPro"/>
</dbReference>
<keyword evidence="7 12" id="KW-0418">Kinase</keyword>
<keyword evidence="6 12" id="KW-0547">Nucleotide-binding</keyword>
<accession>A0AAN0RDE2</accession>
<proteinExistence type="inferred from homology"/>
<evidence type="ECO:0000256" key="4">
    <source>
        <dbReference type="ARBA" id="ARBA00022679"/>
    </source>
</evidence>
<name>A0AAN0RDE2_9PROT</name>
<evidence type="ECO:0000256" key="2">
    <source>
        <dbReference type="ARBA" id="ARBA00012980"/>
    </source>
</evidence>
<evidence type="ECO:0000256" key="10">
    <source>
        <dbReference type="ARBA" id="ARBA00048743"/>
    </source>
</evidence>
<dbReference type="PANTHER" id="PTHR10344:SF4">
    <property type="entry name" value="UMP-CMP KINASE 2, MITOCHONDRIAL"/>
    <property type="match status" value="1"/>
</dbReference>
<comment type="similarity">
    <text evidence="1 12">Belongs to the thymidylate kinase family.</text>
</comment>
<protein>
    <recommendedName>
        <fullName evidence="3 12">Thymidylate kinase</fullName>
        <ecNumber evidence="2 12">2.7.4.9</ecNumber>
    </recommendedName>
    <alternativeName>
        <fullName evidence="9 12">dTMP kinase</fullName>
    </alternativeName>
</protein>
<dbReference type="PANTHER" id="PTHR10344">
    <property type="entry name" value="THYMIDYLATE KINASE"/>
    <property type="match status" value="1"/>
</dbReference>
<dbReference type="GO" id="GO:0006227">
    <property type="term" value="P:dUDP biosynthetic process"/>
    <property type="evidence" value="ECO:0007669"/>
    <property type="project" value="TreeGrafter"/>
</dbReference>